<dbReference type="EnsemblBacteria" id="ABL78662">
    <property type="protein sequence ID" value="ABL78662"/>
    <property type="gene ID" value="Tpen_1264"/>
</dbReference>
<dbReference type="GeneID" id="4600479"/>
<name>A1RZN2_THEPD</name>
<evidence type="ECO:0000313" key="2">
    <source>
        <dbReference type="Proteomes" id="UP000000641"/>
    </source>
</evidence>
<dbReference type="RefSeq" id="WP_011752927.1">
    <property type="nucleotide sequence ID" value="NC_008698.1"/>
</dbReference>
<dbReference type="STRING" id="368408.Tpen_1264"/>
<dbReference type="KEGG" id="tpe:Tpen_1264"/>
<evidence type="ECO:0000313" key="1">
    <source>
        <dbReference type="EMBL" id="ABL78662.1"/>
    </source>
</evidence>
<keyword evidence="2" id="KW-1185">Reference proteome</keyword>
<dbReference type="Proteomes" id="UP000000641">
    <property type="component" value="Chromosome"/>
</dbReference>
<dbReference type="eggNOG" id="arCOG07460">
    <property type="taxonomic scope" value="Archaea"/>
</dbReference>
<gene>
    <name evidence="1" type="ordered locus">Tpen_1264</name>
</gene>
<protein>
    <submittedName>
        <fullName evidence="1">Uncharacterized protein</fullName>
    </submittedName>
</protein>
<reference evidence="2" key="1">
    <citation type="journal article" date="2008" name="J. Bacteriol.">
        <title>Genome sequence of Thermofilum pendens reveals an exceptional loss of biosynthetic pathways without genome reduction.</title>
        <authorList>
            <person name="Anderson I."/>
            <person name="Rodriguez J."/>
            <person name="Susanti D."/>
            <person name="Porat I."/>
            <person name="Reich C."/>
            <person name="Ulrich L.E."/>
            <person name="Elkins J.G."/>
            <person name="Mavromatis K."/>
            <person name="Lykidis A."/>
            <person name="Kim E."/>
            <person name="Thompson L.S."/>
            <person name="Nolan M."/>
            <person name="Land M."/>
            <person name="Copeland A."/>
            <person name="Lapidus A."/>
            <person name="Lucas S."/>
            <person name="Detter C."/>
            <person name="Zhulin I.B."/>
            <person name="Olsen G.J."/>
            <person name="Whitman W."/>
            <person name="Mukhopadhyay B."/>
            <person name="Bristow J."/>
            <person name="Kyrpides N."/>
        </authorList>
    </citation>
    <scope>NUCLEOTIDE SEQUENCE [LARGE SCALE GENOMIC DNA]</scope>
    <source>
        <strain evidence="2">DSM 2475 / Hrk 5</strain>
    </source>
</reference>
<dbReference type="HOGENOM" id="CLU_1275255_0_0_2"/>
<proteinExistence type="predicted"/>
<dbReference type="EMBL" id="CP000505">
    <property type="protein sequence ID" value="ABL78662.1"/>
    <property type="molecule type" value="Genomic_DNA"/>
</dbReference>
<dbReference type="AlphaFoldDB" id="A1RZN2"/>
<sequence>MFSRYAALVKNLRGVVLLDPSEEGAKESLRWLAERFRYRNLGLTPAAAASLGSPQKPFRVLAYPLEEYERFAGELAGCAGLEKGLTELLVLSSLYVSPAILVGYRYREALGAVAVDEVRVRGAMGVQQWKLHLRIADYTVLDMYEYSVETAEEAVRSCGDEAKVASLLEERARRVAADKKRYWRVSSGEGDVFMYYVDNLRVYCSRCGSSGLCGRDWLAAALAVVPVVVVPPGMK</sequence>
<organism evidence="1 2">
    <name type="scientific">Thermofilum pendens (strain DSM 2475 / Hrk 5)</name>
    <dbReference type="NCBI Taxonomy" id="368408"/>
    <lineage>
        <taxon>Archaea</taxon>
        <taxon>Thermoproteota</taxon>
        <taxon>Thermoprotei</taxon>
        <taxon>Thermofilales</taxon>
        <taxon>Thermofilaceae</taxon>
        <taxon>Thermofilum</taxon>
    </lineage>
</organism>
<accession>A1RZN2</accession>
<dbReference type="OrthoDB" id="15530at2157"/>